<proteinExistence type="predicted"/>
<accession>B9RVD5</accession>
<evidence type="ECO:0000313" key="1">
    <source>
        <dbReference type="EMBL" id="EEF44636.1"/>
    </source>
</evidence>
<dbReference type="EMBL" id="EQ973820">
    <property type="protein sequence ID" value="EEF44636.1"/>
    <property type="molecule type" value="Genomic_DNA"/>
</dbReference>
<sequence>MDSFKLWTKRISAYGYFMGFDPPMAEHSRQVINSLMRCVKRSEDEMQSSKN</sequence>
<reference evidence="2" key="1">
    <citation type="journal article" date="2010" name="Nat. Biotechnol.">
        <title>Draft genome sequence of the oilseed species Ricinus communis.</title>
        <authorList>
            <person name="Chan A.P."/>
            <person name="Crabtree J."/>
            <person name="Zhao Q."/>
            <person name="Lorenzi H."/>
            <person name="Orvis J."/>
            <person name="Puiu D."/>
            <person name="Melake-Berhan A."/>
            <person name="Jones K.M."/>
            <person name="Redman J."/>
            <person name="Chen G."/>
            <person name="Cahoon E.B."/>
            <person name="Gedil M."/>
            <person name="Stanke M."/>
            <person name="Haas B.J."/>
            <person name="Wortman J.R."/>
            <person name="Fraser-Liggett C.M."/>
            <person name="Ravel J."/>
            <person name="Rabinowicz P.D."/>
        </authorList>
    </citation>
    <scope>NUCLEOTIDE SEQUENCE [LARGE SCALE GENOMIC DNA]</scope>
    <source>
        <strain evidence="2">cv. Hale</strain>
    </source>
</reference>
<keyword evidence="2" id="KW-1185">Reference proteome</keyword>
<protein>
    <submittedName>
        <fullName evidence="1">Uncharacterized protein</fullName>
    </submittedName>
</protein>
<name>B9RVD5_RICCO</name>
<dbReference type="Proteomes" id="UP000008311">
    <property type="component" value="Unassembled WGS sequence"/>
</dbReference>
<gene>
    <name evidence="1" type="ORF">RCOM_1132770</name>
</gene>
<evidence type="ECO:0000313" key="2">
    <source>
        <dbReference type="Proteomes" id="UP000008311"/>
    </source>
</evidence>
<dbReference type="AlphaFoldDB" id="B9RVD5"/>
<dbReference type="InParanoid" id="B9RVD5"/>
<organism evidence="1 2">
    <name type="scientific">Ricinus communis</name>
    <name type="common">Castor bean</name>
    <dbReference type="NCBI Taxonomy" id="3988"/>
    <lineage>
        <taxon>Eukaryota</taxon>
        <taxon>Viridiplantae</taxon>
        <taxon>Streptophyta</taxon>
        <taxon>Embryophyta</taxon>
        <taxon>Tracheophyta</taxon>
        <taxon>Spermatophyta</taxon>
        <taxon>Magnoliopsida</taxon>
        <taxon>eudicotyledons</taxon>
        <taxon>Gunneridae</taxon>
        <taxon>Pentapetalae</taxon>
        <taxon>rosids</taxon>
        <taxon>fabids</taxon>
        <taxon>Malpighiales</taxon>
        <taxon>Euphorbiaceae</taxon>
        <taxon>Acalyphoideae</taxon>
        <taxon>Acalypheae</taxon>
        <taxon>Ricinus</taxon>
    </lineage>
</organism>